<proteinExistence type="predicted"/>
<dbReference type="OrthoDB" id="2431447at2759"/>
<dbReference type="GO" id="GO:0003676">
    <property type="term" value="F:nucleic acid binding"/>
    <property type="evidence" value="ECO:0007669"/>
    <property type="project" value="InterPro"/>
</dbReference>
<name>A0A9P5P262_9AGAR</name>
<reference evidence="1" key="1">
    <citation type="submission" date="2020-11" db="EMBL/GenBank/DDBJ databases">
        <authorList>
            <consortium name="DOE Joint Genome Institute"/>
            <person name="Ahrendt S."/>
            <person name="Riley R."/>
            <person name="Andreopoulos W."/>
            <person name="Labutti K."/>
            <person name="Pangilinan J."/>
            <person name="Ruiz-Duenas F.J."/>
            <person name="Barrasa J.M."/>
            <person name="Sanchez-Garcia M."/>
            <person name="Camarero S."/>
            <person name="Miyauchi S."/>
            <person name="Serrano A."/>
            <person name="Linde D."/>
            <person name="Babiker R."/>
            <person name="Drula E."/>
            <person name="Ayuso-Fernandez I."/>
            <person name="Pacheco R."/>
            <person name="Padilla G."/>
            <person name="Ferreira P."/>
            <person name="Barriuso J."/>
            <person name="Kellner H."/>
            <person name="Castanera R."/>
            <person name="Alfaro M."/>
            <person name="Ramirez L."/>
            <person name="Pisabarro A.G."/>
            <person name="Kuo A."/>
            <person name="Tritt A."/>
            <person name="Lipzen A."/>
            <person name="He G."/>
            <person name="Yan M."/>
            <person name="Ng V."/>
            <person name="Cullen D."/>
            <person name="Martin F."/>
            <person name="Rosso M.-N."/>
            <person name="Henrissat B."/>
            <person name="Hibbett D."/>
            <person name="Martinez A.T."/>
            <person name="Grigoriev I.V."/>
        </authorList>
    </citation>
    <scope>NUCLEOTIDE SEQUENCE</scope>
    <source>
        <strain evidence="1">AH 40177</strain>
    </source>
</reference>
<keyword evidence="2" id="KW-1185">Reference proteome</keyword>
<dbReference type="EMBL" id="JADNRY010000548">
    <property type="protein sequence ID" value="KAF9041872.1"/>
    <property type="molecule type" value="Genomic_DNA"/>
</dbReference>
<gene>
    <name evidence="1" type="ORF">BDP27DRAFT_1204029</name>
</gene>
<sequence>AAEITEIPFGTAKKIWAKYQKTGSTSNQPWKGRPTKVTEQTGRQIVHKVLQDHHKPLQCIGNKLKRRLGATAVCEHLASKGYCRRVARKVPYLTKDQKMKREAWAEYVKGIDWSKVIWSDECYVYLSNTHGRIYVTRCDNSKYDEDCLIPPFKQSSICVMVWACIIKRKKGPLVVLKYPGGKG</sequence>
<feature type="non-terminal residue" evidence="1">
    <location>
        <position position="183"/>
    </location>
</feature>
<protein>
    <recommendedName>
        <fullName evidence="3">Transposase Tc1-like domain-containing protein</fullName>
    </recommendedName>
</protein>
<comment type="caution">
    <text evidence="1">The sequence shown here is derived from an EMBL/GenBank/DDBJ whole genome shotgun (WGS) entry which is preliminary data.</text>
</comment>
<organism evidence="1 2">
    <name type="scientific">Rhodocollybia butyracea</name>
    <dbReference type="NCBI Taxonomy" id="206335"/>
    <lineage>
        <taxon>Eukaryota</taxon>
        <taxon>Fungi</taxon>
        <taxon>Dikarya</taxon>
        <taxon>Basidiomycota</taxon>
        <taxon>Agaricomycotina</taxon>
        <taxon>Agaricomycetes</taxon>
        <taxon>Agaricomycetidae</taxon>
        <taxon>Agaricales</taxon>
        <taxon>Marasmiineae</taxon>
        <taxon>Omphalotaceae</taxon>
        <taxon>Rhodocollybia</taxon>
    </lineage>
</organism>
<evidence type="ECO:0008006" key="3">
    <source>
        <dbReference type="Google" id="ProtNLM"/>
    </source>
</evidence>
<evidence type="ECO:0000313" key="1">
    <source>
        <dbReference type="EMBL" id="KAF9041872.1"/>
    </source>
</evidence>
<dbReference type="InterPro" id="IPR036397">
    <property type="entry name" value="RNaseH_sf"/>
</dbReference>
<accession>A0A9P5P262</accession>
<dbReference type="AlphaFoldDB" id="A0A9P5P262"/>
<dbReference type="Gene3D" id="3.30.420.10">
    <property type="entry name" value="Ribonuclease H-like superfamily/Ribonuclease H"/>
    <property type="match status" value="1"/>
</dbReference>
<feature type="non-terminal residue" evidence="1">
    <location>
        <position position="1"/>
    </location>
</feature>
<evidence type="ECO:0000313" key="2">
    <source>
        <dbReference type="Proteomes" id="UP000772434"/>
    </source>
</evidence>
<dbReference type="Proteomes" id="UP000772434">
    <property type="component" value="Unassembled WGS sequence"/>
</dbReference>